<dbReference type="KEGG" id="lcre:Pla8534_30490"/>
<dbReference type="Gene3D" id="3.40.50.300">
    <property type="entry name" value="P-loop containing nucleotide triphosphate hydrolases"/>
    <property type="match status" value="2"/>
</dbReference>
<keyword evidence="4" id="KW-1185">Reference proteome</keyword>
<gene>
    <name evidence="3" type="ORF">Pla8534_30490</name>
</gene>
<dbReference type="Pfam" id="PF04851">
    <property type="entry name" value="ResIII"/>
    <property type="match status" value="1"/>
</dbReference>
<dbReference type="GO" id="GO:0005829">
    <property type="term" value="C:cytosol"/>
    <property type="evidence" value="ECO:0007669"/>
    <property type="project" value="TreeGrafter"/>
</dbReference>
<dbReference type="GO" id="GO:0005524">
    <property type="term" value="F:ATP binding"/>
    <property type="evidence" value="ECO:0007669"/>
    <property type="project" value="InterPro"/>
</dbReference>
<dbReference type="InterPro" id="IPR006935">
    <property type="entry name" value="Helicase/UvrB_N"/>
</dbReference>
<proteinExistence type="predicted"/>
<evidence type="ECO:0000313" key="3">
    <source>
        <dbReference type="EMBL" id="QDU95234.1"/>
    </source>
</evidence>
<reference evidence="3 4" key="1">
    <citation type="submission" date="2019-02" db="EMBL/GenBank/DDBJ databases">
        <title>Deep-cultivation of Planctomycetes and their phenomic and genomic characterization uncovers novel biology.</title>
        <authorList>
            <person name="Wiegand S."/>
            <person name="Jogler M."/>
            <person name="Boedeker C."/>
            <person name="Pinto D."/>
            <person name="Vollmers J."/>
            <person name="Rivas-Marin E."/>
            <person name="Kohn T."/>
            <person name="Peeters S.H."/>
            <person name="Heuer A."/>
            <person name="Rast P."/>
            <person name="Oberbeckmann S."/>
            <person name="Bunk B."/>
            <person name="Jeske O."/>
            <person name="Meyerdierks A."/>
            <person name="Storesund J.E."/>
            <person name="Kallscheuer N."/>
            <person name="Luecker S."/>
            <person name="Lage O.M."/>
            <person name="Pohl T."/>
            <person name="Merkel B.J."/>
            <person name="Hornburger P."/>
            <person name="Mueller R.-W."/>
            <person name="Bruemmer F."/>
            <person name="Labrenz M."/>
            <person name="Spormann A.M."/>
            <person name="Op den Camp H."/>
            <person name="Overmann J."/>
            <person name="Amann R."/>
            <person name="Jetten M.S.M."/>
            <person name="Mascher T."/>
            <person name="Medema M.H."/>
            <person name="Devos D.P."/>
            <person name="Kaster A.-K."/>
            <person name="Ovreas L."/>
            <person name="Rohde M."/>
            <person name="Galperin M.Y."/>
            <person name="Jogler C."/>
        </authorList>
    </citation>
    <scope>NUCLEOTIDE SEQUENCE [LARGE SCALE GENOMIC DNA]</scope>
    <source>
        <strain evidence="3 4">Pla85_3_4</strain>
    </source>
</reference>
<dbReference type="Pfam" id="PF00271">
    <property type="entry name" value="Helicase_C"/>
    <property type="match status" value="1"/>
</dbReference>
<dbReference type="InterPro" id="IPR014001">
    <property type="entry name" value="Helicase_ATP-bd"/>
</dbReference>
<dbReference type="GO" id="GO:0003677">
    <property type="term" value="F:DNA binding"/>
    <property type="evidence" value="ECO:0007669"/>
    <property type="project" value="InterPro"/>
</dbReference>
<dbReference type="SMART" id="SM00487">
    <property type="entry name" value="DEXDc"/>
    <property type="match status" value="1"/>
</dbReference>
<organism evidence="3 4">
    <name type="scientific">Lignipirellula cremea</name>
    <dbReference type="NCBI Taxonomy" id="2528010"/>
    <lineage>
        <taxon>Bacteria</taxon>
        <taxon>Pseudomonadati</taxon>
        <taxon>Planctomycetota</taxon>
        <taxon>Planctomycetia</taxon>
        <taxon>Pirellulales</taxon>
        <taxon>Pirellulaceae</taxon>
        <taxon>Lignipirellula</taxon>
    </lineage>
</organism>
<dbReference type="InterPro" id="IPR001650">
    <property type="entry name" value="Helicase_C-like"/>
</dbReference>
<accession>A0A518DTS6</accession>
<dbReference type="InterPro" id="IPR027417">
    <property type="entry name" value="P-loop_NTPase"/>
</dbReference>
<dbReference type="PANTHER" id="PTHR47396">
    <property type="entry name" value="TYPE I RESTRICTION ENZYME ECOKI R PROTEIN"/>
    <property type="match status" value="1"/>
</dbReference>
<dbReference type="Proteomes" id="UP000317648">
    <property type="component" value="Chromosome"/>
</dbReference>
<dbReference type="AlphaFoldDB" id="A0A518DTS6"/>
<dbReference type="GO" id="GO:0016787">
    <property type="term" value="F:hydrolase activity"/>
    <property type="evidence" value="ECO:0007669"/>
    <property type="project" value="InterPro"/>
</dbReference>
<evidence type="ECO:0000313" key="4">
    <source>
        <dbReference type="Proteomes" id="UP000317648"/>
    </source>
</evidence>
<feature type="region of interest" description="Disordered" evidence="1">
    <location>
        <begin position="1"/>
        <end position="30"/>
    </location>
</feature>
<name>A0A518DTS6_9BACT</name>
<dbReference type="EMBL" id="CP036433">
    <property type="protein sequence ID" value="QDU95234.1"/>
    <property type="molecule type" value="Genomic_DNA"/>
</dbReference>
<feature type="domain" description="Helicase ATP-binding" evidence="2">
    <location>
        <begin position="33"/>
        <end position="207"/>
    </location>
</feature>
<dbReference type="SUPFAM" id="SSF52540">
    <property type="entry name" value="P-loop containing nucleoside triphosphate hydrolases"/>
    <property type="match status" value="1"/>
</dbReference>
<dbReference type="RefSeq" id="WP_231756617.1">
    <property type="nucleotide sequence ID" value="NZ_CP036433.1"/>
</dbReference>
<dbReference type="InterPro" id="IPR050742">
    <property type="entry name" value="Helicase_Restrict-Modif_Enz"/>
</dbReference>
<protein>
    <submittedName>
        <fullName evidence="3">Type III restriction enzyme, res subunit</fullName>
    </submittedName>
</protein>
<dbReference type="PANTHER" id="PTHR47396:SF1">
    <property type="entry name" value="ATP-DEPENDENT HELICASE IRC3-RELATED"/>
    <property type="match status" value="1"/>
</dbReference>
<evidence type="ECO:0000256" key="1">
    <source>
        <dbReference type="SAM" id="MobiDB-lite"/>
    </source>
</evidence>
<sequence length="402" mass="44808">MAASGMWETNLGPDSADHSESGPGPLPGLLDGVSVDARPYQLRIASNAVRMFRGEHRNRAGELAPPAASVMIESPTGSGKTVMGLTVARRLQQEFGYSIGWVAMRRNLLSQAMEENARRGFDVEMTPISMFDKTPPAVDMLVVDEAQHDAAMSMANLHSMIKPKKVLGLTATPFRGDRIKLCFDQVITDIGIHQLIQDGYLSRYHHYTIPEYTPSSVAQTYLRDPQRWGKSLLFFHRLDQCRECAAELAAAGVQADVVTASSNRERQLGDFLAGKTNVLINMSILTEGFDCPALQTVFCRPSGKSCTIQMAGRVFRQHADLPVKQVVQCKKTTHPMIKTAMADEQYVWLDDTWRTLRLNARIAEISYNARRMIANAQVNLPKIVAAHRSRPLPWRRDRTSLD</sequence>
<evidence type="ECO:0000259" key="2">
    <source>
        <dbReference type="SMART" id="SM00487"/>
    </source>
</evidence>